<feature type="non-terminal residue" evidence="3">
    <location>
        <position position="381"/>
    </location>
</feature>
<evidence type="ECO:0000259" key="2">
    <source>
        <dbReference type="Pfam" id="PF00685"/>
    </source>
</evidence>
<dbReference type="PANTHER" id="PTHR15723:SF0">
    <property type="entry name" value="CARBOHYDRATE SULFOTRANSFERASE 15"/>
    <property type="match status" value="1"/>
</dbReference>
<dbReference type="InterPro" id="IPR000863">
    <property type="entry name" value="Sulfotransferase_dom"/>
</dbReference>
<proteinExistence type="predicted"/>
<dbReference type="Proteomes" id="UP001164746">
    <property type="component" value="Chromosome 10"/>
</dbReference>
<evidence type="ECO:0000313" key="4">
    <source>
        <dbReference type="Proteomes" id="UP001164746"/>
    </source>
</evidence>
<protein>
    <submittedName>
        <fullName evidence="3">CHSTF-like protein</fullName>
    </submittedName>
</protein>
<keyword evidence="1" id="KW-0472">Membrane</keyword>
<organism evidence="3 4">
    <name type="scientific">Mya arenaria</name>
    <name type="common">Soft-shell clam</name>
    <dbReference type="NCBI Taxonomy" id="6604"/>
    <lineage>
        <taxon>Eukaryota</taxon>
        <taxon>Metazoa</taxon>
        <taxon>Spiralia</taxon>
        <taxon>Lophotrochozoa</taxon>
        <taxon>Mollusca</taxon>
        <taxon>Bivalvia</taxon>
        <taxon>Autobranchia</taxon>
        <taxon>Heteroconchia</taxon>
        <taxon>Euheterodonta</taxon>
        <taxon>Imparidentia</taxon>
        <taxon>Neoheterodontei</taxon>
        <taxon>Myida</taxon>
        <taxon>Myoidea</taxon>
        <taxon>Myidae</taxon>
        <taxon>Mya</taxon>
    </lineage>
</organism>
<keyword evidence="4" id="KW-1185">Reference proteome</keyword>
<feature type="domain" description="Sulfotransferase" evidence="2">
    <location>
        <begin position="221"/>
        <end position="349"/>
    </location>
</feature>
<accession>A0ABY7F552</accession>
<gene>
    <name evidence="3" type="ORF">MAR_030908</name>
</gene>
<dbReference type="InterPro" id="IPR027417">
    <property type="entry name" value="P-loop_NTPase"/>
</dbReference>
<keyword evidence="1" id="KW-1133">Transmembrane helix</keyword>
<dbReference type="PANTHER" id="PTHR15723">
    <property type="entry name" value="CARBOHYDRATE SULFOTRANSFERASE 15"/>
    <property type="match status" value="1"/>
</dbReference>
<feature type="non-terminal residue" evidence="3">
    <location>
        <position position="1"/>
    </location>
</feature>
<sequence>VYPRCCFNNHGRGRRHIVWVLISVVPLLLLYFTFYKYHVGVLKSDFLIQLKVNKNLANQSVRSEQIVRNKGVSSKSIKGSKGNGQDSEIHYETSTKNLIPLNKLLADKIDHKTDKWQKVSLNSSVKGIPNEYNKAFNVTLNENRNITNKNGSKYPESSGNNRKQPAPIKLVARKFPRNFEHVDLMKMEPFTFLEEYRNPCYAVEQTEDRKLPLQCIPYFYLIGAPKSGTTDLFRRITKHREISENVVKEPHWLTRKRFSSNPYWASYEEYFRAATRQINAKKDPDGFHPVIVEYKNLTEPLYTNADYIHHFNPDAKIIAILRNPIDRLYSDYLYFTAGKDKGPERFHERVKFVLNTTRSCLKRNTLRHCLYKPPAIVTDFE</sequence>
<dbReference type="InterPro" id="IPR052654">
    <property type="entry name" value="CS_Sulfotransferase"/>
</dbReference>
<evidence type="ECO:0000313" key="3">
    <source>
        <dbReference type="EMBL" id="WAR16314.1"/>
    </source>
</evidence>
<dbReference type="SUPFAM" id="SSF52540">
    <property type="entry name" value="P-loop containing nucleoside triphosphate hydrolases"/>
    <property type="match status" value="1"/>
</dbReference>
<dbReference type="Gene3D" id="3.40.50.300">
    <property type="entry name" value="P-loop containing nucleotide triphosphate hydrolases"/>
    <property type="match status" value="1"/>
</dbReference>
<feature type="transmembrane region" description="Helical" evidence="1">
    <location>
        <begin position="17"/>
        <end position="35"/>
    </location>
</feature>
<dbReference type="Pfam" id="PF00685">
    <property type="entry name" value="Sulfotransfer_1"/>
    <property type="match status" value="1"/>
</dbReference>
<keyword evidence="1" id="KW-0812">Transmembrane</keyword>
<evidence type="ECO:0000256" key="1">
    <source>
        <dbReference type="SAM" id="Phobius"/>
    </source>
</evidence>
<dbReference type="EMBL" id="CP111021">
    <property type="protein sequence ID" value="WAR16314.1"/>
    <property type="molecule type" value="Genomic_DNA"/>
</dbReference>
<reference evidence="3" key="1">
    <citation type="submission" date="2022-11" db="EMBL/GenBank/DDBJ databases">
        <title>Centuries of genome instability and evolution in soft-shell clam transmissible cancer (bioRxiv).</title>
        <authorList>
            <person name="Hart S.F.M."/>
            <person name="Yonemitsu M.A."/>
            <person name="Giersch R.M."/>
            <person name="Beal B.F."/>
            <person name="Arriagada G."/>
            <person name="Davis B.W."/>
            <person name="Ostrander E.A."/>
            <person name="Goff S.P."/>
            <person name="Metzger M.J."/>
        </authorList>
    </citation>
    <scope>NUCLEOTIDE SEQUENCE</scope>
    <source>
        <strain evidence="3">MELC-2E11</strain>
        <tissue evidence="3">Siphon/mantle</tissue>
    </source>
</reference>
<name>A0ABY7F552_MYAAR</name>